<dbReference type="EMBL" id="CP095072">
    <property type="protein sequence ID" value="UOQ49320.1"/>
    <property type="molecule type" value="Genomic_DNA"/>
</dbReference>
<dbReference type="RefSeq" id="WP_244721215.1">
    <property type="nucleotide sequence ID" value="NZ_CP095072.1"/>
</dbReference>
<proteinExistence type="predicted"/>
<gene>
    <name evidence="1" type="ORF">MUN88_04130</name>
</gene>
<dbReference type="Proteomes" id="UP000831782">
    <property type="component" value="Chromosome"/>
</dbReference>
<evidence type="ECO:0000313" key="1">
    <source>
        <dbReference type="EMBL" id="UOQ49320.1"/>
    </source>
</evidence>
<accession>A0ABY4EYF6</accession>
<sequence length="162" mass="19030">MICEKGLQSRSVIDHLSEYFRRDYKHNNTLYIGDLGKESLQRKWQSGKNERVTTRFTQDAYEKIRMLSDALDVTPSKAAALLLDASVRNTHLLNSFVKSYLHQHLDTNRMKELKLVLKYINKKNPYNEDISWFTLLSMIYDEIKDNTKNVKVKINQCVEKGK</sequence>
<reference evidence="1 2" key="1">
    <citation type="submission" date="2022-04" db="EMBL/GenBank/DDBJ databases">
        <title>Gracilibacillus sp. isolated from saltern.</title>
        <authorList>
            <person name="Won M."/>
            <person name="Lee C.-M."/>
            <person name="Woen H.-Y."/>
            <person name="Kwon S.-W."/>
        </authorList>
    </citation>
    <scope>NUCLEOTIDE SEQUENCE [LARGE SCALE GENOMIC DNA]</scope>
    <source>
        <strain evidence="1 2">SSWR10-1</strain>
    </source>
</reference>
<evidence type="ECO:0000313" key="2">
    <source>
        <dbReference type="Proteomes" id="UP000831782"/>
    </source>
</evidence>
<protein>
    <submittedName>
        <fullName evidence="1">Uncharacterized protein</fullName>
    </submittedName>
</protein>
<keyword evidence="2" id="KW-1185">Reference proteome</keyword>
<name>A0ABY4EYF6_9BACI</name>
<organism evidence="1 2">
    <name type="scientific">Gracilibacillus caseinilyticus</name>
    <dbReference type="NCBI Taxonomy" id="2932256"/>
    <lineage>
        <taxon>Bacteria</taxon>
        <taxon>Bacillati</taxon>
        <taxon>Bacillota</taxon>
        <taxon>Bacilli</taxon>
        <taxon>Bacillales</taxon>
        <taxon>Bacillaceae</taxon>
        <taxon>Gracilibacillus</taxon>
    </lineage>
</organism>